<dbReference type="SUPFAM" id="SSF81665">
    <property type="entry name" value="Calcium ATPase, transmembrane domain M"/>
    <property type="match status" value="1"/>
</dbReference>
<dbReference type="InterPro" id="IPR036412">
    <property type="entry name" value="HAD-like_sf"/>
</dbReference>
<evidence type="ECO:0000256" key="13">
    <source>
        <dbReference type="ARBA" id="ARBA00023008"/>
    </source>
</evidence>
<dbReference type="EC" id="7.2.2.8" evidence="3"/>
<evidence type="ECO:0000256" key="9">
    <source>
        <dbReference type="ARBA" id="ARBA00022796"/>
    </source>
</evidence>
<dbReference type="PROSITE" id="PS01047">
    <property type="entry name" value="HMA_1"/>
    <property type="match status" value="1"/>
</dbReference>
<reference evidence="19 20" key="1">
    <citation type="journal article" date="2019" name="ISME J.">
        <title>Genome analyses of uncultured TG2/ZB3 bacteria in 'Margulisbacteria' specifically attached to ectosymbiotic spirochetes of protists in the termite gut.</title>
        <authorList>
            <person name="Utami Y.D."/>
            <person name="Kuwahara H."/>
            <person name="Igai K."/>
            <person name="Murakami T."/>
            <person name="Sugaya K."/>
            <person name="Morikawa T."/>
            <person name="Nagura Y."/>
            <person name="Yuki M."/>
            <person name="Deevong P."/>
            <person name="Inoue T."/>
            <person name="Kihara K."/>
            <person name="Lo N."/>
            <person name="Yamada A."/>
            <person name="Ohkuma M."/>
            <person name="Hongoh Y."/>
        </authorList>
    </citation>
    <scope>NUCLEOTIDE SEQUENCE [LARGE SCALE GENOMIC DNA]</scope>
    <source>
        <strain evidence="19">NkOx7-02</strain>
    </source>
</reference>
<dbReference type="Gene3D" id="3.40.1110.10">
    <property type="entry name" value="Calcium-transporting ATPase, cytoplasmic domain N"/>
    <property type="match status" value="1"/>
</dbReference>
<dbReference type="Proteomes" id="UP000275925">
    <property type="component" value="Unassembled WGS sequence"/>
</dbReference>
<dbReference type="SFLD" id="SFLDS00003">
    <property type="entry name" value="Haloacid_Dehalogenase"/>
    <property type="match status" value="1"/>
</dbReference>
<evidence type="ECO:0000259" key="18">
    <source>
        <dbReference type="PROSITE" id="PS50846"/>
    </source>
</evidence>
<evidence type="ECO:0000256" key="15">
    <source>
        <dbReference type="ARBA" id="ARBA00023136"/>
    </source>
</evidence>
<dbReference type="AlphaFoldDB" id="A0A388TGM5"/>
<keyword evidence="6 17" id="KW-0812">Transmembrane</keyword>
<dbReference type="InterPro" id="IPR023214">
    <property type="entry name" value="HAD_sf"/>
</dbReference>
<proteinExistence type="inferred from homology"/>
<evidence type="ECO:0000256" key="7">
    <source>
        <dbReference type="ARBA" id="ARBA00022723"/>
    </source>
</evidence>
<feature type="transmembrane region" description="Helical" evidence="17">
    <location>
        <begin position="380"/>
        <end position="404"/>
    </location>
</feature>
<dbReference type="PROSITE" id="PS00154">
    <property type="entry name" value="ATPASE_E1_E2"/>
    <property type="match status" value="1"/>
</dbReference>
<organism evidence="19 20">
    <name type="scientific">Candidatus Termititenax persephonae</name>
    <dbReference type="NCBI Taxonomy" id="2218525"/>
    <lineage>
        <taxon>Bacteria</taxon>
        <taxon>Bacillati</taxon>
        <taxon>Candidatus Margulisiibacteriota</taxon>
        <taxon>Candidatus Termititenacia</taxon>
        <taxon>Candidatus Termititenacales</taxon>
        <taxon>Candidatus Termititenacaceae</taxon>
        <taxon>Candidatus Termititenax</taxon>
    </lineage>
</organism>
<keyword evidence="11" id="KW-1278">Translocase</keyword>
<evidence type="ECO:0000256" key="5">
    <source>
        <dbReference type="ARBA" id="ARBA00022475"/>
    </source>
</evidence>
<dbReference type="PRINTS" id="PR00943">
    <property type="entry name" value="CUATPASE"/>
</dbReference>
<dbReference type="Pfam" id="PF00403">
    <property type="entry name" value="HMA"/>
    <property type="match status" value="1"/>
</dbReference>
<dbReference type="GO" id="GO:0005524">
    <property type="term" value="F:ATP binding"/>
    <property type="evidence" value="ECO:0007669"/>
    <property type="project" value="UniProtKB-UniRule"/>
</dbReference>
<feature type="transmembrane region" description="Helical" evidence="17">
    <location>
        <begin position="83"/>
        <end position="105"/>
    </location>
</feature>
<dbReference type="PROSITE" id="PS01229">
    <property type="entry name" value="COF_2"/>
    <property type="match status" value="1"/>
</dbReference>
<dbReference type="GO" id="GO:0140581">
    <property type="term" value="F:P-type monovalent copper transporter activity"/>
    <property type="evidence" value="ECO:0007669"/>
    <property type="project" value="UniProtKB-EC"/>
</dbReference>
<dbReference type="NCBIfam" id="TIGR01511">
    <property type="entry name" value="ATPase-IB1_Cu"/>
    <property type="match status" value="1"/>
</dbReference>
<keyword evidence="20" id="KW-1185">Reference proteome</keyword>
<dbReference type="InterPro" id="IPR001757">
    <property type="entry name" value="P_typ_ATPase"/>
</dbReference>
<dbReference type="InterPro" id="IPR017969">
    <property type="entry name" value="Heavy-metal-associated_CS"/>
</dbReference>
<dbReference type="EMBL" id="BGZO01000012">
    <property type="protein sequence ID" value="GBR75962.1"/>
    <property type="molecule type" value="Genomic_DNA"/>
</dbReference>
<dbReference type="GO" id="GO:0016887">
    <property type="term" value="F:ATP hydrolysis activity"/>
    <property type="evidence" value="ECO:0007669"/>
    <property type="project" value="InterPro"/>
</dbReference>
<comment type="similarity">
    <text evidence="2 17">Belongs to the cation transport ATPase (P-type) (TC 3.A.3) family. Type IB subfamily.</text>
</comment>
<feature type="domain" description="HMA" evidence="18">
    <location>
        <begin position="1"/>
        <end position="67"/>
    </location>
</feature>
<dbReference type="GO" id="GO:0043682">
    <property type="term" value="F:P-type divalent copper transporter activity"/>
    <property type="evidence" value="ECO:0007669"/>
    <property type="project" value="TreeGrafter"/>
</dbReference>
<evidence type="ECO:0000256" key="11">
    <source>
        <dbReference type="ARBA" id="ARBA00022967"/>
    </source>
</evidence>
<keyword evidence="9" id="KW-0187">Copper transport</keyword>
<dbReference type="PANTHER" id="PTHR43520:SF8">
    <property type="entry name" value="P-TYPE CU(+) TRANSPORTER"/>
    <property type="match status" value="1"/>
</dbReference>
<dbReference type="SFLD" id="SFLDF00027">
    <property type="entry name" value="p-type_atpase"/>
    <property type="match status" value="1"/>
</dbReference>
<dbReference type="SUPFAM" id="SSF81653">
    <property type="entry name" value="Calcium ATPase, transduction domain A"/>
    <property type="match status" value="1"/>
</dbReference>
<dbReference type="FunFam" id="3.30.70.100:FF:000005">
    <property type="entry name" value="Copper-exporting P-type ATPase A"/>
    <property type="match status" value="1"/>
</dbReference>
<accession>A0A388TGM5</accession>
<evidence type="ECO:0000256" key="16">
    <source>
        <dbReference type="ARBA" id="ARBA00049289"/>
    </source>
</evidence>
<evidence type="ECO:0000256" key="1">
    <source>
        <dbReference type="ARBA" id="ARBA00004651"/>
    </source>
</evidence>
<dbReference type="SFLD" id="SFLDG00002">
    <property type="entry name" value="C1.7:_P-type_atpase_like"/>
    <property type="match status" value="1"/>
</dbReference>
<keyword evidence="12 17" id="KW-1133">Transmembrane helix</keyword>
<keyword evidence="8 17" id="KW-0547">Nucleotide-binding</keyword>
<evidence type="ECO:0000313" key="20">
    <source>
        <dbReference type="Proteomes" id="UP000275925"/>
    </source>
</evidence>
<dbReference type="InterPro" id="IPR036163">
    <property type="entry name" value="HMA_dom_sf"/>
</dbReference>
<dbReference type="Gene3D" id="3.40.50.1000">
    <property type="entry name" value="HAD superfamily/HAD-like"/>
    <property type="match status" value="1"/>
</dbReference>
<sequence>MKTIINIGGMSCAGCARAIEEAVAKLDGVRSAAVNLAAEKAAVVYDPQKITQEAVEAAINNLGYKVLSRPAPEENVRGAWRQFGLAALFALPLLYLAMIPMLAAWAERLLPFPLLPLVLNPQYHAFRYALAQFVLVLPIMLAGLKFYTRGWHALLRLRPNMDSLIAVGTAAAFLYSVYNVYLLGRGNYHALHALYFETAGIILTLVLLGKALEASAKGRASAAITNLLKLAPQTAVVVRGDVEKEIPLAEVLVGDIVLVNPGARIPVDGEVIDGRTSVDESMLTGESLPVEKKAGDVVYAATLNTTGAIEFRAAKVGEATALAQIVKLVEAAQNSKAPIARLADVVSGYFVAGLFAVAVLTGIFWLVFTRDIASALTNFVSVLVIACPCALGLATPTAVMVGAGRGAEKGILIKNGAALENSCRLDTVIFDKTGTLTEGRPVVTDIFTVAGVTPEYLLQTAAAVEKNSEHPLGQAVVRKAQERGLLIAAAQDFTAWPGRGIEARLNGDVVLAGNYIFMAERNVPTTALEKAVEQVVAGGQSSLYVARDGELLGMFALADCPRADSREAVARLHKMGIRVVMLTGDNKQAAELTAKEIGVDEAAAEILPQDKLDEIKRIQVFRKKVAMVGDGINDAPALAQADVGIALGSGTDVAIESAEIVLLRNDILAVPAAIMLSRRTLRVIKQNLFWAFAYNIIGVPLAAAGLLNPMLAAAAMSFSSLSVVLNALRLKKAKLN</sequence>
<dbReference type="GO" id="GO:0005886">
    <property type="term" value="C:plasma membrane"/>
    <property type="evidence" value="ECO:0007669"/>
    <property type="project" value="UniProtKB-SubCell"/>
</dbReference>
<evidence type="ECO:0000256" key="17">
    <source>
        <dbReference type="RuleBase" id="RU362081"/>
    </source>
</evidence>
<evidence type="ECO:0000256" key="2">
    <source>
        <dbReference type="ARBA" id="ARBA00006024"/>
    </source>
</evidence>
<dbReference type="SUPFAM" id="SSF55008">
    <property type="entry name" value="HMA, heavy metal-associated domain"/>
    <property type="match status" value="1"/>
</dbReference>
<dbReference type="NCBIfam" id="TIGR01525">
    <property type="entry name" value="ATPase-IB_hvy"/>
    <property type="match status" value="1"/>
</dbReference>
<keyword evidence="4" id="KW-0813">Transport</keyword>
<dbReference type="InterPro" id="IPR027256">
    <property type="entry name" value="P-typ_ATPase_IB"/>
</dbReference>
<evidence type="ECO:0000256" key="10">
    <source>
        <dbReference type="ARBA" id="ARBA00022840"/>
    </source>
</evidence>
<dbReference type="InterPro" id="IPR023299">
    <property type="entry name" value="ATPase_P-typ_cyto_dom_N"/>
</dbReference>
<dbReference type="PANTHER" id="PTHR43520">
    <property type="entry name" value="ATP7, ISOFORM B"/>
    <property type="match status" value="1"/>
</dbReference>
<dbReference type="Gene3D" id="3.30.70.100">
    <property type="match status" value="1"/>
</dbReference>
<dbReference type="FunFam" id="2.70.150.10:FF:000020">
    <property type="entry name" value="Copper-exporting P-type ATPase A"/>
    <property type="match status" value="1"/>
</dbReference>
<dbReference type="GO" id="GO:0005507">
    <property type="term" value="F:copper ion binding"/>
    <property type="evidence" value="ECO:0007669"/>
    <property type="project" value="TreeGrafter"/>
</dbReference>
<dbReference type="Pfam" id="PF00122">
    <property type="entry name" value="E1-E2_ATPase"/>
    <property type="match status" value="1"/>
</dbReference>
<gene>
    <name evidence="19" type="primary">copA</name>
    <name evidence="19" type="ORF">NO2_0583</name>
</gene>
<keyword evidence="7 17" id="KW-0479">Metal-binding</keyword>
<dbReference type="InterPro" id="IPR023298">
    <property type="entry name" value="ATPase_P-typ_TM_dom_sf"/>
</dbReference>
<dbReference type="InterPro" id="IPR044492">
    <property type="entry name" value="P_typ_ATPase_HD_dom"/>
</dbReference>
<dbReference type="InterPro" id="IPR059000">
    <property type="entry name" value="ATPase_P-type_domA"/>
</dbReference>
<keyword evidence="13" id="KW-0186">Copper</keyword>
<keyword evidence="5 17" id="KW-1003">Cell membrane</keyword>
<comment type="subcellular location">
    <subcellularLocation>
        <location evidence="1">Cell membrane</location>
        <topology evidence="1">Multi-pass membrane protein</topology>
    </subcellularLocation>
</comment>
<feature type="transmembrane region" description="Helical" evidence="17">
    <location>
        <begin position="190"/>
        <end position="209"/>
    </location>
</feature>
<dbReference type="NCBIfam" id="TIGR01494">
    <property type="entry name" value="ATPase_P-type"/>
    <property type="match status" value="1"/>
</dbReference>
<feature type="transmembrane region" description="Helical" evidence="17">
    <location>
        <begin position="346"/>
        <end position="368"/>
    </location>
</feature>
<evidence type="ECO:0000256" key="8">
    <source>
        <dbReference type="ARBA" id="ARBA00022741"/>
    </source>
</evidence>
<keyword evidence="15 17" id="KW-0472">Membrane</keyword>
<evidence type="ECO:0000256" key="12">
    <source>
        <dbReference type="ARBA" id="ARBA00022989"/>
    </source>
</evidence>
<evidence type="ECO:0000256" key="6">
    <source>
        <dbReference type="ARBA" id="ARBA00022692"/>
    </source>
</evidence>
<comment type="caution">
    <text evidence="19">The sequence shown here is derived from an EMBL/GenBank/DDBJ whole genome shotgun (WGS) entry which is preliminary data.</text>
</comment>
<dbReference type="PROSITE" id="PS50846">
    <property type="entry name" value="HMA_2"/>
    <property type="match status" value="1"/>
</dbReference>
<dbReference type="InterPro" id="IPR018303">
    <property type="entry name" value="ATPase_P-typ_P_site"/>
</dbReference>
<keyword evidence="14" id="KW-0406">Ion transport</keyword>
<evidence type="ECO:0000313" key="19">
    <source>
        <dbReference type="EMBL" id="GBR75962.1"/>
    </source>
</evidence>
<dbReference type="InterPro" id="IPR008250">
    <property type="entry name" value="ATPase_P-typ_transduc_dom_A_sf"/>
</dbReference>
<dbReference type="InterPro" id="IPR006121">
    <property type="entry name" value="HMA_dom"/>
</dbReference>
<protein>
    <recommendedName>
        <fullName evidence="3">P-type Cu(+) transporter</fullName>
        <ecNumber evidence="3">7.2.2.8</ecNumber>
    </recommendedName>
</protein>
<dbReference type="Pfam" id="PF00702">
    <property type="entry name" value="Hydrolase"/>
    <property type="match status" value="1"/>
</dbReference>
<keyword evidence="10 17" id="KW-0067">ATP-binding</keyword>
<feature type="transmembrane region" description="Helical" evidence="17">
    <location>
        <begin position="687"/>
        <end position="704"/>
    </location>
</feature>
<dbReference type="GO" id="GO:0055070">
    <property type="term" value="P:copper ion homeostasis"/>
    <property type="evidence" value="ECO:0007669"/>
    <property type="project" value="TreeGrafter"/>
</dbReference>
<evidence type="ECO:0000256" key="3">
    <source>
        <dbReference type="ARBA" id="ARBA00012517"/>
    </source>
</evidence>
<evidence type="ECO:0000256" key="4">
    <source>
        <dbReference type="ARBA" id="ARBA00022448"/>
    </source>
</evidence>
<evidence type="ECO:0000256" key="14">
    <source>
        <dbReference type="ARBA" id="ARBA00023065"/>
    </source>
</evidence>
<name>A0A388TGM5_9BACT</name>
<feature type="transmembrane region" description="Helical" evidence="17">
    <location>
        <begin position="710"/>
        <end position="728"/>
    </location>
</feature>
<dbReference type="PRINTS" id="PR00119">
    <property type="entry name" value="CATATPASE"/>
</dbReference>
<dbReference type="SUPFAM" id="SSF56784">
    <property type="entry name" value="HAD-like"/>
    <property type="match status" value="1"/>
</dbReference>
<dbReference type="Gene3D" id="2.70.150.10">
    <property type="entry name" value="Calcium-transporting ATPase, cytoplasmic transduction domain A"/>
    <property type="match status" value="1"/>
</dbReference>
<feature type="transmembrane region" description="Helical" evidence="17">
    <location>
        <begin position="164"/>
        <end position="184"/>
    </location>
</feature>
<dbReference type="CDD" id="cd00371">
    <property type="entry name" value="HMA"/>
    <property type="match status" value="1"/>
</dbReference>
<dbReference type="CDD" id="cd02094">
    <property type="entry name" value="P-type_ATPase_Cu-like"/>
    <property type="match status" value="1"/>
</dbReference>
<comment type="catalytic activity">
    <reaction evidence="16">
        <text>Cu(+)(in) + ATP + H2O = Cu(+)(out) + ADP + phosphate + H(+)</text>
        <dbReference type="Rhea" id="RHEA:25792"/>
        <dbReference type="ChEBI" id="CHEBI:15377"/>
        <dbReference type="ChEBI" id="CHEBI:15378"/>
        <dbReference type="ChEBI" id="CHEBI:30616"/>
        <dbReference type="ChEBI" id="CHEBI:43474"/>
        <dbReference type="ChEBI" id="CHEBI:49552"/>
        <dbReference type="ChEBI" id="CHEBI:456216"/>
        <dbReference type="EC" id="7.2.2.8"/>
    </reaction>
</comment>
<feature type="transmembrane region" description="Helical" evidence="17">
    <location>
        <begin position="125"/>
        <end position="144"/>
    </location>
</feature>